<dbReference type="PRINTS" id="PR00455">
    <property type="entry name" value="HTHTETR"/>
</dbReference>
<dbReference type="Gene3D" id="1.10.357.10">
    <property type="entry name" value="Tetracycline Repressor, domain 2"/>
    <property type="match status" value="1"/>
</dbReference>
<feature type="domain" description="HTH tetR-type" evidence="4">
    <location>
        <begin position="28"/>
        <end position="88"/>
    </location>
</feature>
<dbReference type="SUPFAM" id="SSF46689">
    <property type="entry name" value="Homeodomain-like"/>
    <property type="match status" value="1"/>
</dbReference>
<dbReference type="PROSITE" id="PS50977">
    <property type="entry name" value="HTH_TETR_2"/>
    <property type="match status" value="1"/>
</dbReference>
<dbReference type="GO" id="GO:0003677">
    <property type="term" value="F:DNA binding"/>
    <property type="evidence" value="ECO:0007669"/>
    <property type="project" value="UniProtKB-UniRule"/>
</dbReference>
<proteinExistence type="predicted"/>
<protein>
    <submittedName>
        <fullName evidence="5">Possible TetR-type transcriptional regulator</fullName>
    </submittedName>
</protein>
<organism evidence="5 6">
    <name type="scientific">Bifidobacterium adolescentis (strain ATCC 15703 / DSM 20083 / NCTC 11814 / E194a)</name>
    <dbReference type="NCBI Taxonomy" id="367928"/>
    <lineage>
        <taxon>Bacteria</taxon>
        <taxon>Bacillati</taxon>
        <taxon>Actinomycetota</taxon>
        <taxon>Actinomycetes</taxon>
        <taxon>Bifidobacteriales</taxon>
        <taxon>Bifidobacteriaceae</taxon>
        <taxon>Bifidobacterium</taxon>
    </lineage>
</organism>
<dbReference type="DNASU" id="4556300"/>
<evidence type="ECO:0000313" key="5">
    <source>
        <dbReference type="EMBL" id="BAF38917.1"/>
    </source>
</evidence>
<dbReference type="InterPro" id="IPR001647">
    <property type="entry name" value="HTH_TetR"/>
</dbReference>
<dbReference type="Proteomes" id="UP000008702">
    <property type="component" value="Chromosome"/>
</dbReference>
<reference evidence="5 6" key="1">
    <citation type="submission" date="2006-12" db="EMBL/GenBank/DDBJ databases">
        <title>Bifidobacterium adolescentis complete genome sequence.</title>
        <authorList>
            <person name="Suzuki T."/>
            <person name="Tsuda Y."/>
            <person name="Kanou N."/>
            <person name="Inoue T."/>
            <person name="Kumazaki K."/>
            <person name="Nagano S."/>
            <person name="Hirai S."/>
            <person name="Tanaka K."/>
            <person name="Watanabe K."/>
        </authorList>
    </citation>
    <scope>NUCLEOTIDE SEQUENCE [LARGE SCALE GENOMIC DNA]</scope>
    <source>
        <strain evidence="6">ATCC 15703 / DSM 20083 / NCTC 11814 / E194a</strain>
    </source>
</reference>
<dbReference type="KEGG" id="bad:BAD_0136"/>
<dbReference type="PANTHER" id="PTHR43479:SF11">
    <property type="entry name" value="ACREF_ENVCD OPERON REPRESSOR-RELATED"/>
    <property type="match status" value="1"/>
</dbReference>
<sequence>MPHKALPRDWEERAMTGKPEASTSTIGDARRLQIVQAAREICLEKGFSKITISDIAERVGMTRSLFYHYFQDKDQVADAVLDDVISEVIARLEEWNEHREAGNISKALDDVVRLTRSLIADEGPFSQRLIEDGNAALYLRFIDRAADRISEYLCGSTVREFEEKHGMPIRNEHETFYTLIVGLISLIRLHPDIDDDIVRQVAAQTLHLDEYL</sequence>
<evidence type="ECO:0000256" key="3">
    <source>
        <dbReference type="SAM" id="MobiDB-lite"/>
    </source>
</evidence>
<keyword evidence="1 2" id="KW-0238">DNA-binding</keyword>
<evidence type="ECO:0000259" key="4">
    <source>
        <dbReference type="PROSITE" id="PS50977"/>
    </source>
</evidence>
<dbReference type="InterPro" id="IPR009057">
    <property type="entry name" value="Homeodomain-like_sf"/>
</dbReference>
<keyword evidence="6" id="KW-1185">Reference proteome</keyword>
<dbReference type="InterPro" id="IPR050624">
    <property type="entry name" value="HTH-type_Tx_Regulator"/>
</dbReference>
<name>A0ZZN4_BIFAA</name>
<feature type="DNA-binding region" description="H-T-H motif" evidence="2">
    <location>
        <begin position="51"/>
        <end position="70"/>
    </location>
</feature>
<feature type="region of interest" description="Disordered" evidence="3">
    <location>
        <begin position="1"/>
        <end position="23"/>
    </location>
</feature>
<accession>A0ZZN4</accession>
<dbReference type="STRING" id="367928.BAD_0136"/>
<dbReference type="Pfam" id="PF00440">
    <property type="entry name" value="TetR_N"/>
    <property type="match status" value="1"/>
</dbReference>
<evidence type="ECO:0000256" key="1">
    <source>
        <dbReference type="ARBA" id="ARBA00023125"/>
    </source>
</evidence>
<evidence type="ECO:0000313" key="6">
    <source>
        <dbReference type="Proteomes" id="UP000008702"/>
    </source>
</evidence>
<dbReference type="AlphaFoldDB" id="A0ZZN4"/>
<dbReference type="PaxDb" id="1680-BADO_0146"/>
<dbReference type="HOGENOM" id="CLU_097458_0_0_11"/>
<dbReference type="EMBL" id="AP009256">
    <property type="protein sequence ID" value="BAF38917.1"/>
    <property type="molecule type" value="Genomic_DNA"/>
</dbReference>
<gene>
    <name evidence="5" type="ordered locus">BAD_0136</name>
</gene>
<feature type="compositionally biased region" description="Basic and acidic residues" evidence="3">
    <location>
        <begin position="1"/>
        <end position="15"/>
    </location>
</feature>
<dbReference type="PANTHER" id="PTHR43479">
    <property type="entry name" value="ACREF/ENVCD OPERON REPRESSOR-RELATED"/>
    <property type="match status" value="1"/>
</dbReference>
<evidence type="ECO:0000256" key="2">
    <source>
        <dbReference type="PROSITE-ProRule" id="PRU00335"/>
    </source>
</evidence>